<evidence type="ECO:0000256" key="4">
    <source>
        <dbReference type="ARBA" id="ARBA00022840"/>
    </source>
</evidence>
<dbReference type="Proteomes" id="UP000780875">
    <property type="component" value="Unassembled WGS sequence"/>
</dbReference>
<dbReference type="InterPro" id="IPR008146">
    <property type="entry name" value="Gln_synth_cat_dom"/>
</dbReference>
<keyword evidence="11" id="KW-1185">Reference proteome</keyword>
<evidence type="ECO:0000256" key="3">
    <source>
        <dbReference type="ARBA" id="ARBA00022741"/>
    </source>
</evidence>
<feature type="domain" description="GS beta-grasp" evidence="8">
    <location>
        <begin position="54"/>
        <end position="155"/>
    </location>
</feature>
<evidence type="ECO:0000259" key="8">
    <source>
        <dbReference type="PROSITE" id="PS51986"/>
    </source>
</evidence>
<keyword evidence="2" id="KW-0436">Ligase</keyword>
<dbReference type="PROSITE" id="PS51986">
    <property type="entry name" value="GS_BETA_GRASP"/>
    <property type="match status" value="1"/>
</dbReference>
<sequence>MRNVDERPVAEAGGGASARPMLSSDRGGFVDVHDLWSERQYAAAAQLRRVVDELGIEMVRLGFVDQHGIVRGKTVARAALAGALRNGITAPSSLLLKDTSGSSVFPVFRSEVGVGVEGFSGAGDVVLVPDPTTFRVVPWAERTGWILCDVRFPDGSAVPFCTRSLLRDQLAALAERGYAMTVGAELELHLFRGDSDPTTPGSQLLHEETLDGLDDVVQHLYSGLTALDLPVRTLELEFGASQIELTLDAADAATTADAVVVCRTAIRQIARRLGYHATFMSRPQGAASASTGWHLHQSLRHLATGRAAFVPDPDGGDEALSVTGRSWLEGLLANAPAAAAFTTPTVNGYKRYQPYSLAPDRIAWGLDNKGAMVRAVRAADPSATRLENRSGEPAANPYLYVAAQVVSGLDGLSRRLDLRPPTENPYEDTAPRLPRSLGEAVDALASSTAFRAGLGDTVVDWYTRIKRAEWERYLAHVSDWEQREYADLF</sequence>
<dbReference type="PANTHER" id="PTHR43785:SF12">
    <property type="entry name" value="TYPE-1 GLUTAMINE SYNTHETASE 2"/>
    <property type="match status" value="1"/>
</dbReference>
<dbReference type="Gene3D" id="3.10.20.70">
    <property type="entry name" value="Glutamine synthetase, N-terminal domain"/>
    <property type="match status" value="1"/>
</dbReference>
<protein>
    <submittedName>
        <fullName evidence="10">Glutamine synthetase family protein</fullName>
    </submittedName>
</protein>
<dbReference type="SUPFAM" id="SSF55931">
    <property type="entry name" value="Glutamine synthetase/guanido kinase"/>
    <property type="match status" value="1"/>
</dbReference>
<comment type="similarity">
    <text evidence="1 5 6">Belongs to the glutamine synthetase family.</text>
</comment>
<feature type="domain" description="GS catalytic" evidence="9">
    <location>
        <begin position="162"/>
        <end position="489"/>
    </location>
</feature>
<evidence type="ECO:0000313" key="10">
    <source>
        <dbReference type="EMBL" id="MBZ5739377.1"/>
    </source>
</evidence>
<dbReference type="RefSeq" id="WP_224123747.1">
    <property type="nucleotide sequence ID" value="NZ_JAIQZJ010000008.1"/>
</dbReference>
<reference evidence="10 11" key="1">
    <citation type="submission" date="2021-09" db="EMBL/GenBank/DDBJ databases">
        <title>Whole genome sequence of Nocardioides sp. GBK3QG-3.</title>
        <authorList>
            <person name="Tuo L."/>
        </authorList>
    </citation>
    <scope>NUCLEOTIDE SEQUENCE [LARGE SCALE GENOMIC DNA]</scope>
    <source>
        <strain evidence="10 11">GBK3QG-3</strain>
    </source>
</reference>
<dbReference type="InterPro" id="IPR014746">
    <property type="entry name" value="Gln_synth/guanido_kin_cat_dom"/>
</dbReference>
<evidence type="ECO:0000313" key="11">
    <source>
        <dbReference type="Proteomes" id="UP000780875"/>
    </source>
</evidence>
<dbReference type="Pfam" id="PF00120">
    <property type="entry name" value="Gln-synt_C"/>
    <property type="match status" value="1"/>
</dbReference>
<dbReference type="EMBL" id="JAIQZJ010000008">
    <property type="protein sequence ID" value="MBZ5739377.1"/>
    <property type="molecule type" value="Genomic_DNA"/>
</dbReference>
<proteinExistence type="inferred from homology"/>
<keyword evidence="3" id="KW-0547">Nucleotide-binding</keyword>
<organism evidence="10 11">
    <name type="scientific">Nocardioides mangrovi</name>
    <dbReference type="NCBI Taxonomy" id="2874580"/>
    <lineage>
        <taxon>Bacteria</taxon>
        <taxon>Bacillati</taxon>
        <taxon>Actinomycetota</taxon>
        <taxon>Actinomycetes</taxon>
        <taxon>Propionibacteriales</taxon>
        <taxon>Nocardioidaceae</taxon>
        <taxon>Nocardioides</taxon>
    </lineage>
</organism>
<feature type="region of interest" description="Disordered" evidence="7">
    <location>
        <begin position="1"/>
        <end position="21"/>
    </location>
</feature>
<keyword evidence="4" id="KW-0067">ATP-binding</keyword>
<evidence type="ECO:0000256" key="5">
    <source>
        <dbReference type="PROSITE-ProRule" id="PRU01330"/>
    </source>
</evidence>
<dbReference type="PROSITE" id="PS51987">
    <property type="entry name" value="GS_CATALYTIC"/>
    <property type="match status" value="1"/>
</dbReference>
<gene>
    <name evidence="10" type="ORF">K8U61_14475</name>
</gene>
<dbReference type="PANTHER" id="PTHR43785">
    <property type="entry name" value="GAMMA-GLUTAMYLPUTRESCINE SYNTHETASE"/>
    <property type="match status" value="1"/>
</dbReference>
<evidence type="ECO:0000259" key="9">
    <source>
        <dbReference type="PROSITE" id="PS51987"/>
    </source>
</evidence>
<evidence type="ECO:0000256" key="7">
    <source>
        <dbReference type="SAM" id="MobiDB-lite"/>
    </source>
</evidence>
<dbReference type="Gene3D" id="3.30.590.10">
    <property type="entry name" value="Glutamine synthetase/guanido kinase, catalytic domain"/>
    <property type="match status" value="1"/>
</dbReference>
<dbReference type="SMART" id="SM01230">
    <property type="entry name" value="Gln-synt_C"/>
    <property type="match status" value="1"/>
</dbReference>
<dbReference type="InterPro" id="IPR008147">
    <property type="entry name" value="Gln_synt_N"/>
</dbReference>
<name>A0ABS7UFE4_9ACTN</name>
<evidence type="ECO:0000256" key="6">
    <source>
        <dbReference type="RuleBase" id="RU000384"/>
    </source>
</evidence>
<accession>A0ABS7UFE4</accession>
<dbReference type="SUPFAM" id="SSF54368">
    <property type="entry name" value="Glutamine synthetase, N-terminal domain"/>
    <property type="match status" value="1"/>
</dbReference>
<comment type="caution">
    <text evidence="10">The sequence shown here is derived from an EMBL/GenBank/DDBJ whole genome shotgun (WGS) entry which is preliminary data.</text>
</comment>
<evidence type="ECO:0000256" key="1">
    <source>
        <dbReference type="ARBA" id="ARBA00009897"/>
    </source>
</evidence>
<dbReference type="InterPro" id="IPR036651">
    <property type="entry name" value="Gln_synt_N_sf"/>
</dbReference>
<evidence type="ECO:0000256" key="2">
    <source>
        <dbReference type="ARBA" id="ARBA00022598"/>
    </source>
</evidence>